<evidence type="ECO:0000313" key="3">
    <source>
        <dbReference type="Proteomes" id="UP001635816"/>
    </source>
</evidence>
<dbReference type="PANTHER" id="PTHR33744">
    <property type="entry name" value="CARBOHYDRATE DIACID REGULATOR"/>
    <property type="match status" value="1"/>
</dbReference>
<dbReference type="RefSeq" id="WP_409545866.1">
    <property type="nucleotide sequence ID" value="NZ_JBKBDD010000022.1"/>
</dbReference>
<dbReference type="InterPro" id="IPR051448">
    <property type="entry name" value="CdaR-like_regulators"/>
</dbReference>
<dbReference type="PANTHER" id="PTHR33744:SF1">
    <property type="entry name" value="DNA-BINDING TRANSCRIPTIONAL ACTIVATOR ADER"/>
    <property type="match status" value="1"/>
</dbReference>
<accession>A0ABW9LK18</accession>
<dbReference type="EMBL" id="JBKBDD010000022">
    <property type="protein sequence ID" value="MFN6548356.1"/>
    <property type="molecule type" value="Genomic_DNA"/>
</dbReference>
<proteinExistence type="predicted"/>
<sequence>MMRDFLARTPTADDFRAVVGGPANSFNGIFEARVQADAALRALLHPIVQGEPVRTVDDCALWVLLLHLADVTESLAMPSSTGALHKLTAGDGQDGLLSDTLTAYFDAAGSTDSAARALHIHPNTMRYRMRRIREISGLDFDDADALLLAQLQIRVNALLATRNQ</sequence>
<dbReference type="Gene3D" id="1.10.10.2840">
    <property type="entry name" value="PucR C-terminal helix-turn-helix domain"/>
    <property type="match status" value="1"/>
</dbReference>
<reference evidence="2 3" key="1">
    <citation type="submission" date="2024-12" db="EMBL/GenBank/DDBJ databases">
        <title>The coexistence of Mycolicibacterium septicum and Mycolicibacterium nivoides in clinical samples.</title>
        <authorList>
            <person name="Wang C."/>
            <person name="Feng Y."/>
            <person name="Zong Z."/>
        </authorList>
    </citation>
    <scope>NUCLEOTIDE SEQUENCE [LARGE SCALE GENOMIC DNA]</scope>
    <source>
        <strain evidence="2 3">120309</strain>
    </source>
</reference>
<organism evidence="2 3">
    <name type="scientific">Mycolicibacterium nivoides</name>
    <dbReference type="NCBI Taxonomy" id="2487344"/>
    <lineage>
        <taxon>Bacteria</taxon>
        <taxon>Bacillati</taxon>
        <taxon>Actinomycetota</taxon>
        <taxon>Actinomycetes</taxon>
        <taxon>Mycobacteriales</taxon>
        <taxon>Mycobacteriaceae</taxon>
        <taxon>Mycolicibacterium</taxon>
    </lineage>
</organism>
<evidence type="ECO:0000313" key="2">
    <source>
        <dbReference type="EMBL" id="MFN6548356.1"/>
    </source>
</evidence>
<dbReference type="Proteomes" id="UP001635816">
    <property type="component" value="Unassembled WGS sequence"/>
</dbReference>
<evidence type="ECO:0000259" key="1">
    <source>
        <dbReference type="Pfam" id="PF13556"/>
    </source>
</evidence>
<feature type="domain" description="PucR C-terminal helix-turn-helix" evidence="1">
    <location>
        <begin position="98"/>
        <end position="154"/>
    </location>
</feature>
<dbReference type="Pfam" id="PF13556">
    <property type="entry name" value="HTH_30"/>
    <property type="match status" value="1"/>
</dbReference>
<gene>
    <name evidence="2" type="ORF">ACK4CT_34850</name>
</gene>
<comment type="caution">
    <text evidence="2">The sequence shown here is derived from an EMBL/GenBank/DDBJ whole genome shotgun (WGS) entry which is preliminary data.</text>
</comment>
<name>A0ABW9LK18_9MYCO</name>
<keyword evidence="3" id="KW-1185">Reference proteome</keyword>
<protein>
    <submittedName>
        <fullName evidence="2">PucR family transcriptional regulator</fullName>
    </submittedName>
</protein>
<dbReference type="InterPro" id="IPR025736">
    <property type="entry name" value="PucR_C-HTH_dom"/>
</dbReference>
<dbReference type="InterPro" id="IPR042070">
    <property type="entry name" value="PucR_C-HTH_sf"/>
</dbReference>